<keyword evidence="1" id="KW-0472">Membrane</keyword>
<organism evidence="2 3">
    <name type="scientific">Mesorhabditis spiculigera</name>
    <dbReference type="NCBI Taxonomy" id="96644"/>
    <lineage>
        <taxon>Eukaryota</taxon>
        <taxon>Metazoa</taxon>
        <taxon>Ecdysozoa</taxon>
        <taxon>Nematoda</taxon>
        <taxon>Chromadorea</taxon>
        <taxon>Rhabditida</taxon>
        <taxon>Rhabditina</taxon>
        <taxon>Rhabditomorpha</taxon>
        <taxon>Rhabditoidea</taxon>
        <taxon>Rhabditidae</taxon>
        <taxon>Mesorhabditinae</taxon>
        <taxon>Mesorhabditis</taxon>
    </lineage>
</organism>
<feature type="non-terminal residue" evidence="2">
    <location>
        <position position="97"/>
    </location>
</feature>
<dbReference type="EMBL" id="CATQJA010002306">
    <property type="protein sequence ID" value="CAJ0570389.1"/>
    <property type="molecule type" value="Genomic_DNA"/>
</dbReference>
<comment type="caution">
    <text evidence="2">The sequence shown here is derived from an EMBL/GenBank/DDBJ whole genome shotgun (WGS) entry which is preliminary data.</text>
</comment>
<keyword evidence="3" id="KW-1185">Reference proteome</keyword>
<evidence type="ECO:0000313" key="3">
    <source>
        <dbReference type="Proteomes" id="UP001177023"/>
    </source>
</evidence>
<name>A0AA36CJW2_9BILA</name>
<sequence length="97" mass="10881">MLIFFGVQTHETCSMSCATRTLILILHLVIWGGAILGLTCLFALRAEERAKVQAASCAVISRSFNQWRKYGLKVGMVIATLISIDCLMKYRDGYYQT</sequence>
<dbReference type="Proteomes" id="UP001177023">
    <property type="component" value="Unassembled WGS sequence"/>
</dbReference>
<keyword evidence="1" id="KW-1133">Transmembrane helix</keyword>
<evidence type="ECO:0000313" key="2">
    <source>
        <dbReference type="EMBL" id="CAJ0570389.1"/>
    </source>
</evidence>
<feature type="transmembrane region" description="Helical" evidence="1">
    <location>
        <begin position="22"/>
        <end position="44"/>
    </location>
</feature>
<accession>A0AA36CJW2</accession>
<keyword evidence="1" id="KW-0812">Transmembrane</keyword>
<protein>
    <submittedName>
        <fullName evidence="2">Uncharacterized protein</fullName>
    </submittedName>
</protein>
<dbReference type="AlphaFoldDB" id="A0AA36CJW2"/>
<evidence type="ECO:0000256" key="1">
    <source>
        <dbReference type="SAM" id="Phobius"/>
    </source>
</evidence>
<proteinExistence type="predicted"/>
<gene>
    <name evidence="2" type="ORF">MSPICULIGERA_LOCUS8831</name>
</gene>
<reference evidence="2" key="1">
    <citation type="submission" date="2023-06" db="EMBL/GenBank/DDBJ databases">
        <authorList>
            <person name="Delattre M."/>
        </authorList>
    </citation>
    <scope>NUCLEOTIDE SEQUENCE</scope>
    <source>
        <strain evidence="2">AF72</strain>
    </source>
</reference>